<dbReference type="RefSeq" id="WP_240253687.1">
    <property type="nucleotide sequence ID" value="NZ_JAKTTI010000006.1"/>
</dbReference>
<dbReference type="AlphaFoldDB" id="A0AAW5E674"/>
<proteinExistence type="predicted"/>
<protein>
    <submittedName>
        <fullName evidence="1">Nucleotidyltransferase family protein</fullName>
    </submittedName>
</protein>
<dbReference type="EMBL" id="JAKTTI010000006">
    <property type="protein sequence ID" value="MCH1624896.1"/>
    <property type="molecule type" value="Genomic_DNA"/>
</dbReference>
<accession>A0AAW5E674</accession>
<organism evidence="1 2">
    <name type="scientific">Fredinandcohnia quinoae</name>
    <dbReference type="NCBI Taxonomy" id="2918902"/>
    <lineage>
        <taxon>Bacteria</taxon>
        <taxon>Bacillati</taxon>
        <taxon>Bacillota</taxon>
        <taxon>Bacilli</taxon>
        <taxon>Bacillales</taxon>
        <taxon>Bacillaceae</taxon>
        <taxon>Fredinandcohnia</taxon>
    </lineage>
</organism>
<dbReference type="Pfam" id="PF14907">
    <property type="entry name" value="NTP_transf_5"/>
    <property type="match status" value="1"/>
</dbReference>
<reference evidence="1" key="1">
    <citation type="submission" date="2022-02" db="EMBL/GenBank/DDBJ databases">
        <title>Fredinandcohnia quinoae sp. nov. isolated from Chenopodium quinoa seeds.</title>
        <authorList>
            <person name="Saati-Santamaria Z."/>
            <person name="Flores-Felix J.D."/>
            <person name="Igual J.M."/>
            <person name="Velazquez E."/>
            <person name="Garcia-Fraile P."/>
            <person name="Martinez-Molina E."/>
        </authorList>
    </citation>
    <scope>NUCLEOTIDE SEQUENCE</scope>
    <source>
        <strain evidence="1">SECRCQ15</strain>
    </source>
</reference>
<name>A0AAW5E674_9BACI</name>
<comment type="caution">
    <text evidence="1">The sequence shown here is derived from an EMBL/GenBank/DDBJ whole genome shotgun (WGS) entry which is preliminary data.</text>
</comment>
<evidence type="ECO:0000313" key="2">
    <source>
        <dbReference type="Proteomes" id="UP001431131"/>
    </source>
</evidence>
<evidence type="ECO:0000313" key="1">
    <source>
        <dbReference type="EMBL" id="MCH1624896.1"/>
    </source>
</evidence>
<gene>
    <name evidence="1" type="ORF">MJG50_06120</name>
</gene>
<dbReference type="Proteomes" id="UP001431131">
    <property type="component" value="Unassembled WGS sequence"/>
</dbReference>
<sequence>MATTINLDLQRVPNELKVILAIIQTDHIEQLEKNDPNWYTNLDWRTFTELAFHHRVFPLLYLKLKDCENVPPNVIQSMEQKYKKNTFNMLKLTAEMARISECLTNHDIRSLFLKGPILANNLYGNLSYRTSTDLDMLIPFADLNKVNEILVNQGYVKEGNHENLLGGWKWREHHVTYFHSVTSVKLEVHWRLNPGPGKEPSFQELWRRKSKTFYMNIPVCHLGKEDLFLFLVYHGARHGWFRLRWLIDIDRLYKKELNWEELSLLSRKFQSTHIIGQVFILMNQLLKSSINEMLMGKMVGNHSKKIAQEAIYFLERIENLQTPTTSKETDEYLLRHLIALKTLKNKVIFYLSCLHPLPIDAETLPLPKFLHFLYFPLRPFLWTWRKAFRRGLT</sequence>
<keyword evidence="2" id="KW-1185">Reference proteome</keyword>
<dbReference type="InterPro" id="IPR039498">
    <property type="entry name" value="NTP_transf_5"/>
</dbReference>